<keyword evidence="4 10" id="KW-0812">Transmembrane</keyword>
<evidence type="ECO:0000256" key="3">
    <source>
        <dbReference type="ARBA" id="ARBA00022606"/>
    </source>
</evidence>
<dbReference type="Proteomes" id="UP000076407">
    <property type="component" value="Unassembled WGS sequence"/>
</dbReference>
<accession>A0A182XUL5</accession>
<dbReference type="Pfam" id="PF02949">
    <property type="entry name" value="7tm_6"/>
    <property type="match status" value="1"/>
</dbReference>
<feature type="transmembrane region" description="Helical" evidence="10">
    <location>
        <begin position="265"/>
        <end position="286"/>
    </location>
</feature>
<dbReference type="GO" id="GO:0007165">
    <property type="term" value="P:signal transduction"/>
    <property type="evidence" value="ECO:0007669"/>
    <property type="project" value="UniProtKB-KW"/>
</dbReference>
<dbReference type="GO" id="GO:0005886">
    <property type="term" value="C:plasma membrane"/>
    <property type="evidence" value="ECO:0007669"/>
    <property type="project" value="UniProtKB-SubCell"/>
</dbReference>
<keyword evidence="3" id="KW-0716">Sensory transduction</keyword>
<keyword evidence="12" id="KW-1185">Reference proteome</keyword>
<evidence type="ECO:0000256" key="4">
    <source>
        <dbReference type="ARBA" id="ARBA00022692"/>
    </source>
</evidence>
<evidence type="ECO:0000313" key="11">
    <source>
        <dbReference type="EnsemblMetazoa" id="AQUA016006-PA"/>
    </source>
</evidence>
<feature type="transmembrane region" description="Helical" evidence="10">
    <location>
        <begin position="184"/>
        <end position="203"/>
    </location>
</feature>
<evidence type="ECO:0000256" key="6">
    <source>
        <dbReference type="ARBA" id="ARBA00022989"/>
    </source>
</evidence>
<dbReference type="VEuPathDB" id="VectorBase:AQUA016006"/>
<evidence type="ECO:0000256" key="2">
    <source>
        <dbReference type="ARBA" id="ARBA00022475"/>
    </source>
</evidence>
<dbReference type="AlphaFoldDB" id="A0A182XUL5"/>
<feature type="transmembrane region" description="Helical" evidence="10">
    <location>
        <begin position="292"/>
        <end position="313"/>
    </location>
</feature>
<keyword evidence="9" id="KW-0807">Transducer</keyword>
<dbReference type="STRING" id="34691.A0A182XUL5"/>
<organism evidence="11 12">
    <name type="scientific">Anopheles quadriannulatus</name>
    <name type="common">Mosquito</name>
    <dbReference type="NCBI Taxonomy" id="34691"/>
    <lineage>
        <taxon>Eukaryota</taxon>
        <taxon>Metazoa</taxon>
        <taxon>Ecdysozoa</taxon>
        <taxon>Arthropoda</taxon>
        <taxon>Hexapoda</taxon>
        <taxon>Insecta</taxon>
        <taxon>Pterygota</taxon>
        <taxon>Neoptera</taxon>
        <taxon>Endopterygota</taxon>
        <taxon>Diptera</taxon>
        <taxon>Nematocera</taxon>
        <taxon>Culicoidea</taxon>
        <taxon>Culicidae</taxon>
        <taxon>Anophelinae</taxon>
        <taxon>Anopheles</taxon>
    </lineage>
</organism>
<name>A0A182XUL5_ANOQN</name>
<keyword evidence="8" id="KW-0675">Receptor</keyword>
<keyword evidence="5" id="KW-0552">Olfaction</keyword>
<evidence type="ECO:0000256" key="9">
    <source>
        <dbReference type="ARBA" id="ARBA00023224"/>
    </source>
</evidence>
<sequence>MKPFFTIHKLPGVPHLALKLLHAVGIAKGETCSHRFTAVYLLFIFIIAIPKLFYGYTSFEASVVGLAELFFQLNNFTDLLLVLVSSKQLQCLVRVGQTIADEVFQCAQADMRQLLTSHHKRMHKWTRYYCLVILYTVSLFAIAPICATFWSYVRAAHRNTTAQYVLHMEEDFYGLQIRSSLRDYLMFAIPMVPMSYVCAYVGCAKIMIVFNFTSYCTVYFRLVALQLQCQTRTVPSDRDSIRTIVTIHQQALCCADLLETIVSPIMLMQIVLCVLMSSSMILYFTFATMSGHMINVFLLFLVVSTETFGYCYLGTQLSMESARIAYAVYNGKWEQQPREIAKHLQLILLRAQKPIGITAGKFCYINMEQFAKLLKTTYSVFILLRDLL</sequence>
<dbReference type="PANTHER" id="PTHR21137">
    <property type="entry name" value="ODORANT RECEPTOR"/>
    <property type="match status" value="1"/>
</dbReference>
<evidence type="ECO:0000256" key="1">
    <source>
        <dbReference type="ARBA" id="ARBA00004651"/>
    </source>
</evidence>
<dbReference type="GO" id="GO:0004984">
    <property type="term" value="F:olfactory receptor activity"/>
    <property type="evidence" value="ECO:0007669"/>
    <property type="project" value="InterPro"/>
</dbReference>
<evidence type="ECO:0000256" key="8">
    <source>
        <dbReference type="ARBA" id="ARBA00023170"/>
    </source>
</evidence>
<keyword evidence="2" id="KW-1003">Cell membrane</keyword>
<evidence type="ECO:0000313" key="12">
    <source>
        <dbReference type="Proteomes" id="UP000076407"/>
    </source>
</evidence>
<reference evidence="11" key="1">
    <citation type="submission" date="2020-05" db="UniProtKB">
        <authorList>
            <consortium name="EnsemblMetazoa"/>
        </authorList>
    </citation>
    <scope>IDENTIFICATION</scope>
    <source>
        <strain evidence="11">SANGQUA</strain>
    </source>
</reference>
<dbReference type="PANTHER" id="PTHR21137:SF35">
    <property type="entry name" value="ODORANT RECEPTOR 19A-RELATED"/>
    <property type="match status" value="1"/>
</dbReference>
<comment type="subcellular location">
    <subcellularLocation>
        <location evidence="1">Cell membrane</location>
        <topology evidence="1">Multi-pass membrane protein</topology>
    </subcellularLocation>
</comment>
<protein>
    <submittedName>
        <fullName evidence="11">Uncharacterized protein</fullName>
    </submittedName>
</protein>
<keyword evidence="7 10" id="KW-0472">Membrane</keyword>
<evidence type="ECO:0000256" key="10">
    <source>
        <dbReference type="SAM" id="Phobius"/>
    </source>
</evidence>
<evidence type="ECO:0000256" key="5">
    <source>
        <dbReference type="ARBA" id="ARBA00022725"/>
    </source>
</evidence>
<feature type="transmembrane region" description="Helical" evidence="10">
    <location>
        <begin position="38"/>
        <end position="57"/>
    </location>
</feature>
<keyword evidence="6 10" id="KW-1133">Transmembrane helix</keyword>
<proteinExistence type="predicted"/>
<dbReference type="EnsemblMetazoa" id="AQUA016006-RA">
    <property type="protein sequence ID" value="AQUA016006-PA"/>
    <property type="gene ID" value="AQUA016006"/>
</dbReference>
<feature type="transmembrane region" description="Helical" evidence="10">
    <location>
        <begin position="128"/>
        <end position="153"/>
    </location>
</feature>
<dbReference type="GO" id="GO:0005549">
    <property type="term" value="F:odorant binding"/>
    <property type="evidence" value="ECO:0007669"/>
    <property type="project" value="InterPro"/>
</dbReference>
<dbReference type="InterPro" id="IPR004117">
    <property type="entry name" value="7tm6_olfct_rcpt"/>
</dbReference>
<evidence type="ECO:0000256" key="7">
    <source>
        <dbReference type="ARBA" id="ARBA00023136"/>
    </source>
</evidence>